<protein>
    <recommendedName>
        <fullName evidence="3">beta-N-acetylhexosaminidase</fullName>
        <ecNumber evidence="3">3.2.1.52</ecNumber>
    </recommendedName>
</protein>
<feature type="compositionally biased region" description="Basic and acidic residues" evidence="5">
    <location>
        <begin position="248"/>
        <end position="258"/>
    </location>
</feature>
<evidence type="ECO:0000259" key="6">
    <source>
        <dbReference type="Pfam" id="PF00728"/>
    </source>
</evidence>
<feature type="compositionally biased region" description="Low complexity" evidence="5">
    <location>
        <begin position="399"/>
        <end position="419"/>
    </location>
</feature>
<dbReference type="Gene3D" id="3.30.379.10">
    <property type="entry name" value="Chitobiase/beta-hexosaminidase domain 2-like"/>
    <property type="match status" value="1"/>
</dbReference>
<name>A0ABP0LRF1_9DINO</name>
<feature type="region of interest" description="Disordered" evidence="5">
    <location>
        <begin position="1"/>
        <end position="35"/>
    </location>
</feature>
<dbReference type="PRINTS" id="PR00738">
    <property type="entry name" value="GLHYDRLASE20"/>
</dbReference>
<feature type="domain" description="Glycoside hydrolase family 20 catalytic" evidence="6">
    <location>
        <begin position="601"/>
        <end position="921"/>
    </location>
</feature>
<comment type="catalytic activity">
    <reaction evidence="1">
        <text>Hydrolysis of terminal non-reducing N-acetyl-D-hexosamine residues in N-acetyl-beta-D-hexosaminides.</text>
        <dbReference type="EC" id="3.2.1.52"/>
    </reaction>
</comment>
<dbReference type="SUPFAM" id="SSF51445">
    <property type="entry name" value="(Trans)glycosidases"/>
    <property type="match status" value="1"/>
</dbReference>
<dbReference type="PANTHER" id="PTHR22600">
    <property type="entry name" value="BETA-HEXOSAMINIDASE"/>
    <property type="match status" value="1"/>
</dbReference>
<dbReference type="EC" id="3.2.1.52" evidence="3"/>
<dbReference type="PANTHER" id="PTHR22600:SF57">
    <property type="entry name" value="BETA-N-ACETYLHEXOSAMINIDASE"/>
    <property type="match status" value="1"/>
</dbReference>
<evidence type="ECO:0000256" key="4">
    <source>
        <dbReference type="ARBA" id="ARBA00022801"/>
    </source>
</evidence>
<dbReference type="InterPro" id="IPR029018">
    <property type="entry name" value="Hex-like_dom2"/>
</dbReference>
<evidence type="ECO:0000256" key="5">
    <source>
        <dbReference type="SAM" id="MobiDB-lite"/>
    </source>
</evidence>
<evidence type="ECO:0000313" key="7">
    <source>
        <dbReference type="EMBL" id="CAK9041786.1"/>
    </source>
</evidence>
<dbReference type="InterPro" id="IPR017853">
    <property type="entry name" value="GH"/>
</dbReference>
<dbReference type="Gene3D" id="3.20.20.80">
    <property type="entry name" value="Glycosidases"/>
    <property type="match status" value="1"/>
</dbReference>
<comment type="similarity">
    <text evidence="2">Belongs to the glycosyl hydrolase 20 family.</text>
</comment>
<evidence type="ECO:0000256" key="3">
    <source>
        <dbReference type="ARBA" id="ARBA00012663"/>
    </source>
</evidence>
<evidence type="ECO:0000256" key="1">
    <source>
        <dbReference type="ARBA" id="ARBA00001231"/>
    </source>
</evidence>
<reference evidence="7 8" key="1">
    <citation type="submission" date="2024-02" db="EMBL/GenBank/DDBJ databases">
        <authorList>
            <person name="Chen Y."/>
            <person name="Shah S."/>
            <person name="Dougan E. K."/>
            <person name="Thang M."/>
            <person name="Chan C."/>
        </authorList>
    </citation>
    <scope>NUCLEOTIDE SEQUENCE [LARGE SCALE GENOMIC DNA]</scope>
</reference>
<gene>
    <name evidence="7" type="ORF">SCF082_LOCUS24076</name>
</gene>
<dbReference type="EMBL" id="CAXAMM010017746">
    <property type="protein sequence ID" value="CAK9041786.1"/>
    <property type="molecule type" value="Genomic_DNA"/>
</dbReference>
<proteinExistence type="inferred from homology"/>
<accession>A0ABP0LRF1</accession>
<feature type="compositionally biased region" description="Low complexity" evidence="5">
    <location>
        <begin position="333"/>
        <end position="347"/>
    </location>
</feature>
<dbReference type="Proteomes" id="UP001642464">
    <property type="component" value="Unassembled WGS sequence"/>
</dbReference>
<keyword evidence="4" id="KW-0378">Hydrolase</keyword>
<comment type="caution">
    <text evidence="7">The sequence shown here is derived from an EMBL/GenBank/DDBJ whole genome shotgun (WGS) entry which is preliminary data.</text>
</comment>
<sequence>MSSSAVPVSERFDRSTGVGSAQGARRETEQGLTPEPFMQFKMEDMKQRGKLQRDFIDFVLRPLWAAWNRNLYELLGPQSNRYSGGFHGLSSDQEFHFPEYVAGRRIYGSDQLDEMPEDAGVEEAGRLQLDGHPSVQRPSGEMKLLHLQLQMCGREVHASPPVLASCFCIVLFLGIEPRCVSTAARREEALAVAAPPAAWFVDDAGAAAGVKLEASCGEEYLGVRTWMMACANPFAPIPQADAMRGPTAKHEIASHESESAPSRRGSSGSEQAVSSCAAWGVWALPGEEWANPVICRPSRLPLVVIGFSALGLALWALAALRLHPDDHRAVSPPLISAPLSPALSPALRPRDEGHRRRDRHVAEATPKAPPTPKPASPTSAPTLAVPGAKPAKVLAGGTSSRAASSSPKVTEPVKAGAVPAVPPPARRLRHVTVPAALIPRPRQLQALPPSPSGSPELVWSLRWLAPALPKAKSEESFALAALANTLGIAPGAGDQAAGTVQVLLRATRPQARQNCLDLMKEALPRSHQTYNLRERDTDCHASEWHFAVSNANGLCVSATRPAGLFRFAATLRQLLQGGLPAFVSDLPNFLLEDWDWPRVCWRGLQLDAVRHFMPVAFLKRYLEEMAFYKANFFHWHLTDDQSWRLFLRSRPKLVESSKQTSPEFYSEEDVQEVLNFAKEHFITVVPVIETPGHVLAALAAYPELSCDGTYFEVPKQRIGTYKEALCVGKASTFDFAKDVFGNVARLFPGRWIHIGGDEVVAESWWTSDHTRAFAGMAGLRNLAVDLMESWFCAVGKILKELDRQPIVWDDHFPQRLMATQLCPNASKDWIVQAWKLEYPVGDTVAVADDFPFHTISSPMKSVYLDYPVASIDFNKSLQVLPSTGPRILGGCATMWTEDSEPKDVFAKVFPRFMAIAERFWGGVPDRARDLDMSLWFAAHTHCEQRLKTDAQCGRFTVKDTQRSPLFAHARITTTLEKPLVNTSTWDVPLTLMRRPTFGPSALRRAT</sequence>
<keyword evidence="8" id="KW-1185">Reference proteome</keyword>
<dbReference type="InterPro" id="IPR015883">
    <property type="entry name" value="Glyco_hydro_20_cat"/>
</dbReference>
<feature type="region of interest" description="Disordered" evidence="5">
    <location>
        <begin position="245"/>
        <end position="269"/>
    </location>
</feature>
<evidence type="ECO:0000313" key="8">
    <source>
        <dbReference type="Proteomes" id="UP001642464"/>
    </source>
</evidence>
<dbReference type="InterPro" id="IPR025705">
    <property type="entry name" value="Beta_hexosaminidase_sua/sub"/>
</dbReference>
<feature type="region of interest" description="Disordered" evidence="5">
    <location>
        <begin position="333"/>
        <end position="422"/>
    </location>
</feature>
<organism evidence="7 8">
    <name type="scientific">Durusdinium trenchii</name>
    <dbReference type="NCBI Taxonomy" id="1381693"/>
    <lineage>
        <taxon>Eukaryota</taxon>
        <taxon>Sar</taxon>
        <taxon>Alveolata</taxon>
        <taxon>Dinophyceae</taxon>
        <taxon>Suessiales</taxon>
        <taxon>Symbiodiniaceae</taxon>
        <taxon>Durusdinium</taxon>
    </lineage>
</organism>
<dbReference type="Pfam" id="PF00728">
    <property type="entry name" value="Glyco_hydro_20"/>
    <property type="match status" value="1"/>
</dbReference>
<evidence type="ECO:0000256" key="2">
    <source>
        <dbReference type="ARBA" id="ARBA00006285"/>
    </source>
</evidence>